<dbReference type="GO" id="GO:0008234">
    <property type="term" value="F:cysteine-type peptidase activity"/>
    <property type="evidence" value="ECO:0007669"/>
    <property type="project" value="InterPro"/>
</dbReference>
<dbReference type="InterPro" id="IPR029030">
    <property type="entry name" value="Caspase-like_dom_sf"/>
</dbReference>
<organism evidence="3 4">
    <name type="scientific">Rhodopirellula baltica SWK14</name>
    <dbReference type="NCBI Taxonomy" id="993516"/>
    <lineage>
        <taxon>Bacteria</taxon>
        <taxon>Pseudomonadati</taxon>
        <taxon>Planctomycetota</taxon>
        <taxon>Planctomycetia</taxon>
        <taxon>Pirellulales</taxon>
        <taxon>Pirellulaceae</taxon>
        <taxon>Rhodopirellula</taxon>
    </lineage>
</organism>
<dbReference type="EMBL" id="AMWG01000119">
    <property type="protein sequence ID" value="ELP31610.1"/>
    <property type="molecule type" value="Genomic_DNA"/>
</dbReference>
<reference evidence="3 4" key="1">
    <citation type="journal article" date="2013" name="Mar. Genomics">
        <title>Expression of sulfatases in Rhodopirellula baltica and the diversity of sulfatases in the genus Rhodopirellula.</title>
        <authorList>
            <person name="Wegner C.E."/>
            <person name="Richter-Heitmann T."/>
            <person name="Klindworth A."/>
            <person name="Klockow C."/>
            <person name="Richter M."/>
            <person name="Achstetter T."/>
            <person name="Glockner F.O."/>
            <person name="Harder J."/>
        </authorList>
    </citation>
    <scope>NUCLEOTIDE SEQUENCE [LARGE SCALE GENOMIC DNA]</scope>
    <source>
        <strain evidence="3 4">SWK14</strain>
    </source>
</reference>
<dbReference type="InterPro" id="IPR029031">
    <property type="entry name" value="Gingipain_N_sf"/>
</dbReference>
<sequence length="572" mass="61591">MNQQPISMSQPFVWQNQKPLMRWIAMTSRLIFLHSCTFALLGLCSAFIHPSATDAAEVDVVVVASPEFDESLQPWIQMRSDEGLRVAIARPADNASDTHQQIWNVGGADTRYIVLVGDTPDYDTPRNQPHQIPTWMIPAPVTSRFGSTSTLPTDLPYGDRDGDRVSDAAIGRLPVRSAEQLASVIGRIEAYENSDDFGLWRRSFQLTGGVGGFGAMVDTAIESVTRGVITTVLPADAKPQIAYASPNHPFCPPGESFTDAVLNRYRTGARFWVYAGHGQIDRLELLQTTAADGKPAAREHWSVESLLNNQNATQLERAPEGATIAVLLACFAGAYDAPGDCLAERMVLAEGGPIAVIASSRLSMPYGNACMGLGLLQSVYSGGPQNTGCDRIGDAMLHAARSLQSKQQGKQSTMRVMVDTLASMISPAGTDLKQERLEHAALYQLLGDPTLRLHPPQPLDLSIEPSNQTDQQTDGVVARSLSVAVTSPIAGTLIVAVERPLTAITKTPTDSTSEHDAHGTTITEHQIEVSAGKRILQTLTLPLGESGPLIIRGFVHGKTGWASAAQRTFLPD</sequence>
<evidence type="ECO:0000259" key="2">
    <source>
        <dbReference type="Pfam" id="PF01364"/>
    </source>
</evidence>
<proteinExistence type="predicted"/>
<dbReference type="GO" id="GO:0006508">
    <property type="term" value="P:proteolysis"/>
    <property type="evidence" value="ECO:0007669"/>
    <property type="project" value="InterPro"/>
</dbReference>
<dbReference type="Proteomes" id="UP000010959">
    <property type="component" value="Unassembled WGS sequence"/>
</dbReference>
<accession>L7CCP1</accession>
<dbReference type="Gene3D" id="3.40.50.10390">
    <property type="entry name" value="Gingipain r, domain 1"/>
    <property type="match status" value="1"/>
</dbReference>
<dbReference type="Pfam" id="PF01364">
    <property type="entry name" value="Peptidase_C25"/>
    <property type="match status" value="1"/>
</dbReference>
<dbReference type="PATRIC" id="fig|993516.3.peg.4708"/>
<evidence type="ECO:0000313" key="4">
    <source>
        <dbReference type="Proteomes" id="UP000010959"/>
    </source>
</evidence>
<feature type="domain" description="Gingipain" evidence="2">
    <location>
        <begin position="61"/>
        <end position="453"/>
    </location>
</feature>
<evidence type="ECO:0000256" key="1">
    <source>
        <dbReference type="ARBA" id="ARBA00022729"/>
    </source>
</evidence>
<evidence type="ECO:0000313" key="3">
    <source>
        <dbReference type="EMBL" id="ELP31610.1"/>
    </source>
</evidence>
<keyword evidence="1" id="KW-0732">Signal</keyword>
<gene>
    <name evidence="3" type="ORF">RBSWK_04403</name>
</gene>
<dbReference type="InterPro" id="IPR001769">
    <property type="entry name" value="Gingipain"/>
</dbReference>
<name>L7CCP1_RHOBT</name>
<dbReference type="AlphaFoldDB" id="L7CCP1"/>
<comment type="caution">
    <text evidence="3">The sequence shown here is derived from an EMBL/GenBank/DDBJ whole genome shotgun (WGS) entry which is preliminary data.</text>
</comment>
<protein>
    <recommendedName>
        <fullName evidence="2">Gingipain domain-containing protein</fullName>
    </recommendedName>
</protein>
<dbReference type="SUPFAM" id="SSF52129">
    <property type="entry name" value="Caspase-like"/>
    <property type="match status" value="1"/>
</dbReference>
<dbReference type="Gene3D" id="3.40.50.1460">
    <property type="match status" value="1"/>
</dbReference>